<feature type="compositionally biased region" description="Low complexity" evidence="1">
    <location>
        <begin position="115"/>
        <end position="127"/>
    </location>
</feature>
<accession>W6XHR5</accession>
<organism evidence="3 4">
    <name type="scientific">Cochliobolus carbonum (strain 26-R-13)</name>
    <name type="common">Maize leaf spot fungus</name>
    <name type="synonym">Bipolaris zeicola</name>
    <dbReference type="NCBI Taxonomy" id="930089"/>
    <lineage>
        <taxon>Eukaryota</taxon>
        <taxon>Fungi</taxon>
        <taxon>Dikarya</taxon>
        <taxon>Ascomycota</taxon>
        <taxon>Pezizomycotina</taxon>
        <taxon>Dothideomycetes</taxon>
        <taxon>Pleosporomycetidae</taxon>
        <taxon>Pleosporales</taxon>
        <taxon>Pleosporineae</taxon>
        <taxon>Pleosporaceae</taxon>
        <taxon>Bipolaris</taxon>
    </lineage>
</organism>
<feature type="transmembrane region" description="Helical" evidence="2">
    <location>
        <begin position="14"/>
        <end position="38"/>
    </location>
</feature>
<dbReference type="OrthoDB" id="10290155at2759"/>
<feature type="region of interest" description="Disordered" evidence="1">
    <location>
        <begin position="110"/>
        <end position="131"/>
    </location>
</feature>
<feature type="transmembrane region" description="Helical" evidence="2">
    <location>
        <begin position="50"/>
        <end position="67"/>
    </location>
</feature>
<dbReference type="GeneID" id="19144697"/>
<proteinExistence type="predicted"/>
<protein>
    <submittedName>
        <fullName evidence="3">Uncharacterized protein</fullName>
    </submittedName>
</protein>
<name>W6XHR5_COCC2</name>
<evidence type="ECO:0000313" key="3">
    <source>
        <dbReference type="EMBL" id="EUC26617.1"/>
    </source>
</evidence>
<feature type="non-terminal residue" evidence="3">
    <location>
        <position position="1"/>
    </location>
</feature>
<reference evidence="3 4" key="1">
    <citation type="journal article" date="2013" name="PLoS Genet.">
        <title>Comparative genome structure, secondary metabolite, and effector coding capacity across Cochliobolus pathogens.</title>
        <authorList>
            <person name="Condon B.J."/>
            <person name="Leng Y."/>
            <person name="Wu D."/>
            <person name="Bushley K.E."/>
            <person name="Ohm R.A."/>
            <person name="Otillar R."/>
            <person name="Martin J."/>
            <person name="Schackwitz W."/>
            <person name="Grimwood J."/>
            <person name="MohdZainudin N."/>
            <person name="Xue C."/>
            <person name="Wang R."/>
            <person name="Manning V.A."/>
            <person name="Dhillon B."/>
            <person name="Tu Z.J."/>
            <person name="Steffenson B.J."/>
            <person name="Salamov A."/>
            <person name="Sun H."/>
            <person name="Lowry S."/>
            <person name="LaButti K."/>
            <person name="Han J."/>
            <person name="Copeland A."/>
            <person name="Lindquist E."/>
            <person name="Barry K."/>
            <person name="Schmutz J."/>
            <person name="Baker S.E."/>
            <person name="Ciuffetti L.M."/>
            <person name="Grigoriev I.V."/>
            <person name="Zhong S."/>
            <person name="Turgeon B.G."/>
        </authorList>
    </citation>
    <scope>NUCLEOTIDE SEQUENCE [LARGE SCALE GENOMIC DNA]</scope>
    <source>
        <strain evidence="3 4">26-R-13</strain>
    </source>
</reference>
<dbReference type="HOGENOM" id="CLU_1499745_0_0_1"/>
<evidence type="ECO:0000256" key="1">
    <source>
        <dbReference type="SAM" id="MobiDB-lite"/>
    </source>
</evidence>
<keyword evidence="2" id="KW-1133">Transmembrane helix</keyword>
<dbReference type="RefSeq" id="XP_007719078.1">
    <property type="nucleotide sequence ID" value="XM_007720888.1"/>
</dbReference>
<dbReference type="AlphaFoldDB" id="W6XHR5"/>
<sequence>IPLQSGIVTINRNILIGLVSSIITAALGYGVRLILLNYLEYDVFSNLDNLIPSFSYFCSLGGIRFVINEFLKENTFLTYHCGGNRAVSNPTAGSGSLPVGINPAGYSPMQAPNEPGIGSSGPTGSSGALVTDERSKLQERLVKIEGKLSYCREQVEGARQDLDEVVSKRPMYIENGHEEL</sequence>
<dbReference type="KEGG" id="bze:COCCADRAFT_113858"/>
<keyword evidence="4" id="KW-1185">Reference proteome</keyword>
<evidence type="ECO:0000313" key="4">
    <source>
        <dbReference type="Proteomes" id="UP000053841"/>
    </source>
</evidence>
<gene>
    <name evidence="3" type="ORF">COCCADRAFT_113858</name>
</gene>
<keyword evidence="2" id="KW-0812">Transmembrane</keyword>
<evidence type="ECO:0000256" key="2">
    <source>
        <dbReference type="SAM" id="Phobius"/>
    </source>
</evidence>
<dbReference type="EMBL" id="KI965318">
    <property type="protein sequence ID" value="EUC26617.1"/>
    <property type="molecule type" value="Genomic_DNA"/>
</dbReference>
<keyword evidence="2" id="KW-0472">Membrane</keyword>
<dbReference type="Proteomes" id="UP000053841">
    <property type="component" value="Unassembled WGS sequence"/>
</dbReference>